<dbReference type="InterPro" id="IPR000571">
    <property type="entry name" value="Znf_CCCH"/>
</dbReference>
<evidence type="ECO:0000256" key="1">
    <source>
        <dbReference type="PROSITE-ProRule" id="PRU00723"/>
    </source>
</evidence>
<dbReference type="OrthoDB" id="273228at2759"/>
<keyword evidence="1" id="KW-0862">Zinc</keyword>
<feature type="domain" description="C3H1-type" evidence="3">
    <location>
        <begin position="318"/>
        <end position="348"/>
    </location>
</feature>
<feature type="compositionally biased region" description="Low complexity" evidence="2">
    <location>
        <begin position="508"/>
        <end position="520"/>
    </location>
</feature>
<dbReference type="VEuPathDB" id="TriTrypDB:LpyrH10_13_1680"/>
<dbReference type="AlphaFoldDB" id="A0A0M9FYK8"/>
<comment type="caution">
    <text evidence="4">The sequence shown here is derived from an EMBL/GenBank/DDBJ whole genome shotgun (WGS) entry which is preliminary data.</text>
</comment>
<dbReference type="OMA" id="MCYQGER"/>
<protein>
    <recommendedName>
        <fullName evidence="3">C3H1-type domain-containing protein</fullName>
    </recommendedName>
</protein>
<feature type="compositionally biased region" description="Polar residues" evidence="2">
    <location>
        <begin position="497"/>
        <end position="507"/>
    </location>
</feature>
<evidence type="ECO:0000313" key="4">
    <source>
        <dbReference type="EMBL" id="KPA78623.1"/>
    </source>
</evidence>
<reference evidence="4 5" key="1">
    <citation type="submission" date="2015-07" db="EMBL/GenBank/DDBJ databases">
        <title>High-quality genome of monoxenous trypanosomatid Leptomonas pyrrhocoris.</title>
        <authorList>
            <person name="Flegontov P."/>
            <person name="Butenko A."/>
            <person name="Firsov S."/>
            <person name="Vlcek C."/>
            <person name="Logacheva M.D."/>
            <person name="Field M."/>
            <person name="Filatov D."/>
            <person name="Flegontova O."/>
            <person name="Gerasimov E."/>
            <person name="Jackson A.P."/>
            <person name="Kelly S."/>
            <person name="Opperdoes F."/>
            <person name="O'Reilly A."/>
            <person name="Votypka J."/>
            <person name="Yurchenko V."/>
            <person name="Lukes J."/>
        </authorList>
    </citation>
    <scope>NUCLEOTIDE SEQUENCE [LARGE SCALE GENOMIC DNA]</scope>
    <source>
        <strain evidence="4">H10</strain>
    </source>
</reference>
<feature type="region of interest" description="Disordered" evidence="2">
    <location>
        <begin position="20"/>
        <end position="66"/>
    </location>
</feature>
<feature type="region of interest" description="Disordered" evidence="2">
    <location>
        <begin position="497"/>
        <end position="538"/>
    </location>
</feature>
<proteinExistence type="predicted"/>
<dbReference type="SMART" id="SM00356">
    <property type="entry name" value="ZnF_C3H1"/>
    <property type="match status" value="2"/>
</dbReference>
<sequence length="627" mass="66396">MFSPVYEDVSGLFGRPTPVTGYGPVGELHFPPARFTSGSGSQPSSTQQQSQQSQQSQQQQQQQMRAAFSLMDAAGSFAPQQQSQSQQQSQQNLAASLNGISFNTLNGSPIIPLEVFLQQQQSSPQQQQQASQLTAFSGKPGAFQTTEGVKYFLSAPPSGTPMLATGQAAGLLRQQGGGGGSTVYTIDPSSASALAQTGPFFQPSNTINSISNGLQNGNGDFSFFVANGLPTATAFAVNTGASTGMQAGIANLPPDQFSRTLVNPTPSLNLQASANRNVTVAELVGNKTSIEVFDPDFKYIYNVSTNAVVHLPPARLNITRLVLCRNYRPCDPRSCAMGGNCKFVHADCDYAKLEAHPIHVNYIWRHESLCTYPRLPPGEKRSVLQADGQVIEVPTERLLVTKGAQSSNGTPINSCDSYESNGMCYQGERCSCLHVVVVDPNVKGDFKRASRKRELPNGSSGTHAFTAAVVQHSGSTTSCEHSRTASQVLPALTSQQQLYAQQRQHTGSPETETSTSSNNTRPAVRSGTATQQTTPAEPMLPSTTLARLQEAVAMQLHTPAAPNPQPIAPSFGISLTPFALQTLTNTTSAGTLLYLPRGAVEAIVMGPVGSVESAKGNSNGGKTPCAP</sequence>
<dbReference type="PROSITE" id="PS50103">
    <property type="entry name" value="ZF_C3H1"/>
    <property type="match status" value="1"/>
</dbReference>
<organism evidence="4 5">
    <name type="scientific">Leptomonas pyrrhocoris</name>
    <name type="common">Firebug parasite</name>
    <dbReference type="NCBI Taxonomy" id="157538"/>
    <lineage>
        <taxon>Eukaryota</taxon>
        <taxon>Discoba</taxon>
        <taxon>Euglenozoa</taxon>
        <taxon>Kinetoplastea</taxon>
        <taxon>Metakinetoplastina</taxon>
        <taxon>Trypanosomatida</taxon>
        <taxon>Trypanosomatidae</taxon>
        <taxon>Leishmaniinae</taxon>
        <taxon>Leptomonas</taxon>
    </lineage>
</organism>
<dbReference type="Proteomes" id="UP000037923">
    <property type="component" value="Unassembled WGS sequence"/>
</dbReference>
<dbReference type="RefSeq" id="XP_015657062.1">
    <property type="nucleotide sequence ID" value="XM_015804488.1"/>
</dbReference>
<accession>A0A0M9FYK8</accession>
<feature type="compositionally biased region" description="Polar residues" evidence="2">
    <location>
        <begin position="527"/>
        <end position="538"/>
    </location>
</feature>
<feature type="zinc finger region" description="C3H1-type" evidence="1">
    <location>
        <begin position="318"/>
        <end position="348"/>
    </location>
</feature>
<dbReference type="GeneID" id="26906512"/>
<name>A0A0M9FYK8_LEPPY</name>
<evidence type="ECO:0000313" key="5">
    <source>
        <dbReference type="Proteomes" id="UP000037923"/>
    </source>
</evidence>
<dbReference type="PANTHER" id="PTHR37562:SF5">
    <property type="entry name" value="C3H1-TYPE DOMAIN-CONTAINING PROTEIN"/>
    <property type="match status" value="1"/>
</dbReference>
<dbReference type="EMBL" id="LGTL01000013">
    <property type="protein sequence ID" value="KPA78623.1"/>
    <property type="molecule type" value="Genomic_DNA"/>
</dbReference>
<keyword evidence="5" id="KW-1185">Reference proteome</keyword>
<evidence type="ECO:0000256" key="2">
    <source>
        <dbReference type="SAM" id="MobiDB-lite"/>
    </source>
</evidence>
<gene>
    <name evidence="4" type="ORF">ABB37_06223</name>
</gene>
<dbReference type="GO" id="GO:0008270">
    <property type="term" value="F:zinc ion binding"/>
    <property type="evidence" value="ECO:0007669"/>
    <property type="project" value="UniProtKB-KW"/>
</dbReference>
<evidence type="ECO:0000259" key="3">
    <source>
        <dbReference type="PROSITE" id="PS50103"/>
    </source>
</evidence>
<keyword evidence="1" id="KW-0479">Metal-binding</keyword>
<dbReference type="PANTHER" id="PTHR37562">
    <property type="entry name" value="C3H1-TYPE DOMAIN-CONTAINING PROTEIN-RELATED"/>
    <property type="match status" value="1"/>
</dbReference>
<feature type="compositionally biased region" description="Low complexity" evidence="2">
    <location>
        <begin position="36"/>
        <end position="63"/>
    </location>
</feature>
<keyword evidence="1" id="KW-0863">Zinc-finger</keyword>